<feature type="region of interest" description="Disordered" evidence="1">
    <location>
        <begin position="266"/>
        <end position="305"/>
    </location>
</feature>
<feature type="region of interest" description="Disordered" evidence="1">
    <location>
        <begin position="358"/>
        <end position="381"/>
    </location>
</feature>
<name>A0ABU6FKS5_9ACTN</name>
<evidence type="ECO:0000313" key="3">
    <source>
        <dbReference type="EMBL" id="MEB8344128.1"/>
    </source>
</evidence>
<feature type="compositionally biased region" description="Low complexity" evidence="1">
    <location>
        <begin position="267"/>
        <end position="301"/>
    </location>
</feature>
<dbReference type="RefSeq" id="WP_326023971.1">
    <property type="nucleotide sequence ID" value="NZ_JAOZYC010000207.1"/>
</dbReference>
<protein>
    <submittedName>
        <fullName evidence="3">DUF6049 family protein</fullName>
    </submittedName>
</protein>
<keyword evidence="2" id="KW-1133">Transmembrane helix</keyword>
<gene>
    <name evidence="3" type="ORF">OKJ99_42300</name>
</gene>
<accession>A0ABU6FKS5</accession>
<feature type="transmembrane region" description="Helical" evidence="2">
    <location>
        <begin position="555"/>
        <end position="576"/>
    </location>
</feature>
<dbReference type="EMBL" id="JAOZYC010000207">
    <property type="protein sequence ID" value="MEB8344128.1"/>
    <property type="molecule type" value="Genomic_DNA"/>
</dbReference>
<comment type="caution">
    <text evidence="3">The sequence shown here is derived from an EMBL/GenBank/DDBJ whole genome shotgun (WGS) entry which is preliminary data.</text>
</comment>
<sequence length="598" mass="61386">MAGNGTARAWVVTAAAIAATTLPGTTPEASADDPAQAAVVWPVTATPHMTAAALGSGSNAKPVFDDDSLAGLFAPGGRLREVVDAGKGRDVSWVLDPDVVIAAQEMSTGYRVAKNADSASPQDTTEGTGQGAARAWLSALREAVKGREVWLLPYADTDLASLAHHPGTDTDDLTEVVSGLAADAKKRVDRILGTGTHAGLGWPADGALDSDVTALGAKLGVTRVLASGQGLTPTGADPVTVGSGDDAMTALPYEADLTTALGRIKDQAPAPTPSATQSPSPSPSPGDSTSSPSPSASASPDTADKDTVEHVAALLKANARPVLVPPRNLSGTAADALGSAIDAGTEDGWLDLQDLRAADDDPVEGRAGSPSAYPSRLRDSELGKDQLTDAAGDLDRLATLSKVLADPKDTTESVHAAMARALATAWRVEEDSAQRTFQERTTAFLSTSVTSLRLVPKTTVTVTSGDASIPVTVDNALQQEVSGLELRVTSSDSERLRVNDDEISVSAEGSASHTSQIDVTAKANGKAHLTAQLYTTSDGRPWGEEMTFEVDVTSVSSGAIAVVAAGVGLIVLAAVFRMRRVRRRNGNGNGQDESAHSD</sequence>
<evidence type="ECO:0000256" key="2">
    <source>
        <dbReference type="SAM" id="Phobius"/>
    </source>
</evidence>
<dbReference type="InterPro" id="IPR046112">
    <property type="entry name" value="DUF6049"/>
</dbReference>
<organism evidence="3 4">
    <name type="scientific">Streptomyces endophyticus</name>
    <dbReference type="NCBI Taxonomy" id="714166"/>
    <lineage>
        <taxon>Bacteria</taxon>
        <taxon>Bacillati</taxon>
        <taxon>Actinomycetota</taxon>
        <taxon>Actinomycetes</taxon>
        <taxon>Kitasatosporales</taxon>
        <taxon>Streptomycetaceae</taxon>
        <taxon>Streptomyces</taxon>
    </lineage>
</organism>
<reference evidence="3 4" key="1">
    <citation type="submission" date="2022-10" db="EMBL/GenBank/DDBJ databases">
        <authorList>
            <person name="Xie J."/>
            <person name="Shen N."/>
        </authorList>
    </citation>
    <scope>NUCLEOTIDE SEQUENCE [LARGE SCALE GENOMIC DNA]</scope>
    <source>
        <strain evidence="3 4">YIM65594</strain>
    </source>
</reference>
<keyword evidence="2" id="KW-0812">Transmembrane</keyword>
<keyword evidence="2" id="KW-0472">Membrane</keyword>
<evidence type="ECO:0000256" key="1">
    <source>
        <dbReference type="SAM" id="MobiDB-lite"/>
    </source>
</evidence>
<keyword evidence="4" id="KW-1185">Reference proteome</keyword>
<dbReference type="Pfam" id="PF19516">
    <property type="entry name" value="DUF6049"/>
    <property type="match status" value="1"/>
</dbReference>
<proteinExistence type="predicted"/>
<evidence type="ECO:0000313" key="4">
    <source>
        <dbReference type="Proteomes" id="UP001354931"/>
    </source>
</evidence>
<dbReference type="Proteomes" id="UP001354931">
    <property type="component" value="Unassembled WGS sequence"/>
</dbReference>